<dbReference type="Proteomes" id="UP001150581">
    <property type="component" value="Unassembled WGS sequence"/>
</dbReference>
<sequence>MTKLRKGKLVSRLKSMQQQKVKTDASKRAQERTEQAQQQKGKSTAGSSKSKKRGATNAKSFFPYLPTHTILLIGEGNFSFAHSLAKRLGSAQNITATAFDTRPIALEKYHDAQSHLDALQEMGGEVLFGVDGTALDKVEELKGRSFSHIVFNFPHAGAGIKDQTKNILTNQVLMMGFFESSVSFLHKGTVPLERVRVKHIRGGPRTRHASDDESDSDGGGGGDAKPQPKRGKGKGKGRVQTREAESEVFEFEGVRAQVTYGSDLETLDVPEGGSADDGDDGAEAVAVKPGQIHVALKSGPPYSHWNIRQLAKDSGLMSRGSVVFDFSAFPGYEHRRTLGFKEGVSKDENREIKDKDPLIHMFVVKPVVPEEDGGKKKEEADAKAQAQAQAQEQEKERTPGMGKRNRLRNKRTLGVNSESFDMGMAKAKRQR</sequence>
<reference evidence="1" key="1">
    <citation type="submission" date="2022-07" db="EMBL/GenBank/DDBJ databases">
        <title>Phylogenomic reconstructions and comparative analyses of Kickxellomycotina fungi.</title>
        <authorList>
            <person name="Reynolds N.K."/>
            <person name="Stajich J.E."/>
            <person name="Barry K."/>
            <person name="Grigoriev I.V."/>
            <person name="Crous P."/>
            <person name="Smith M.E."/>
        </authorList>
    </citation>
    <scope>NUCLEOTIDE SEQUENCE</scope>
    <source>
        <strain evidence="1">Benny 63K</strain>
    </source>
</reference>
<name>A0ACC1IPZ7_9FUNG</name>
<gene>
    <name evidence="1" type="ORF">LPJ66_002606</name>
</gene>
<evidence type="ECO:0000313" key="2">
    <source>
        <dbReference type="Proteomes" id="UP001150581"/>
    </source>
</evidence>
<protein>
    <submittedName>
        <fullName evidence="1">Uncharacterized protein</fullName>
    </submittedName>
</protein>
<keyword evidence="2" id="KW-1185">Reference proteome</keyword>
<accession>A0ACC1IPZ7</accession>
<dbReference type="EMBL" id="JANBPG010000219">
    <property type="protein sequence ID" value="KAJ1898674.1"/>
    <property type="molecule type" value="Genomic_DNA"/>
</dbReference>
<organism evidence="1 2">
    <name type="scientific">Kickxella alabastrina</name>
    <dbReference type="NCBI Taxonomy" id="61397"/>
    <lineage>
        <taxon>Eukaryota</taxon>
        <taxon>Fungi</taxon>
        <taxon>Fungi incertae sedis</taxon>
        <taxon>Zoopagomycota</taxon>
        <taxon>Kickxellomycotina</taxon>
        <taxon>Kickxellomycetes</taxon>
        <taxon>Kickxellales</taxon>
        <taxon>Kickxellaceae</taxon>
        <taxon>Kickxella</taxon>
    </lineage>
</organism>
<evidence type="ECO:0000313" key="1">
    <source>
        <dbReference type="EMBL" id="KAJ1898674.1"/>
    </source>
</evidence>
<proteinExistence type="predicted"/>
<comment type="caution">
    <text evidence="1">The sequence shown here is derived from an EMBL/GenBank/DDBJ whole genome shotgun (WGS) entry which is preliminary data.</text>
</comment>